<gene>
    <name evidence="2" type="ORF">LCGC14_1356850</name>
</gene>
<evidence type="ECO:0000256" key="1">
    <source>
        <dbReference type="SAM" id="Phobius"/>
    </source>
</evidence>
<protein>
    <submittedName>
        <fullName evidence="2">Uncharacterized protein</fullName>
    </submittedName>
</protein>
<comment type="caution">
    <text evidence="2">The sequence shown here is derived from an EMBL/GenBank/DDBJ whole genome shotgun (WGS) entry which is preliminary data.</text>
</comment>
<accession>A0A0F9MPL5</accession>
<name>A0A0F9MPL5_9ZZZZ</name>
<dbReference type="AlphaFoldDB" id="A0A0F9MPL5"/>
<keyword evidence="1" id="KW-1133">Transmembrane helix</keyword>
<keyword evidence="1" id="KW-0812">Transmembrane</keyword>
<dbReference type="EMBL" id="LAZR01008439">
    <property type="protein sequence ID" value="KKM78750.1"/>
    <property type="molecule type" value="Genomic_DNA"/>
</dbReference>
<keyword evidence="1" id="KW-0472">Membrane</keyword>
<sequence length="774" mass="86910">MLKFSNKFNKKSKKSTLKIFLCCFLTLIILFSAIRINEINTEQTTNSDFPNLSVNEIIINTPENKTYTSPMSGYYPATYGFENDDIGSNPDEWISDETYGDIQVISAIDNHKNVVEIDDRNSASGWPGIIQNSTFPRTYGTIEFWVRFNSTSGYLQFHSRDSTENRVLLRVSVEAGKWRYRNNAGTLLIVPNVEDPMINTWTHIRIDFRCYNAPSYLGMSDDRFVITINGTSSGELQHWTSAKSDYKYFGISTDPTTVMTAWVDAVGFSWDPNYTIGDNLNEGLLLSYENSTNLEWQGYSLDGQANKTILGNTTISMPADGPHSLQVFGNNSGGVMYESDIRYFTLDTSVAPPSPYINIITPENRTYTGPMSGYYPATYGFENDDIGSNPDEWISDETYGDIQVISAIDNHKNVVEIDDRNSASGWPGIIQNSTFPRTYGTIEFWVRFNSTSDYLQFHSRDSTENRVLLRVSVEAGKWRYRNNAGTLLIVPNVEDPMINTWTHIRIDFRCYNAPSYLGMSDDRFVITINGTSSGELQHWTSAKSDYKYFGISTDPTTVMTAWVDAVGFSWDPNYTIGDNLNEGLLLSYENSTNLEWQGYSLDGQTNITILGNTTIPMPADGPHSIQVFGNDSLGVIYESPIRYFTIDTTAPVISGIDTIIELELDSSYILVWNITDISGGTYIILKNASIESAGTFENSDTISINVDTTELGYITYTLIAQDLYNKTSSHTVLVKIISHEPPGDMIPGFNVIILLPVTFIAIGIIIKFKYKNKK</sequence>
<reference evidence="2" key="1">
    <citation type="journal article" date="2015" name="Nature">
        <title>Complex archaea that bridge the gap between prokaryotes and eukaryotes.</title>
        <authorList>
            <person name="Spang A."/>
            <person name="Saw J.H."/>
            <person name="Jorgensen S.L."/>
            <person name="Zaremba-Niedzwiedzka K."/>
            <person name="Martijn J."/>
            <person name="Lind A.E."/>
            <person name="van Eijk R."/>
            <person name="Schleper C."/>
            <person name="Guy L."/>
            <person name="Ettema T.J."/>
        </authorList>
    </citation>
    <scope>NUCLEOTIDE SEQUENCE</scope>
</reference>
<feature type="transmembrane region" description="Helical" evidence="1">
    <location>
        <begin position="745"/>
        <end position="766"/>
    </location>
</feature>
<proteinExistence type="predicted"/>
<organism evidence="2">
    <name type="scientific">marine sediment metagenome</name>
    <dbReference type="NCBI Taxonomy" id="412755"/>
    <lineage>
        <taxon>unclassified sequences</taxon>
        <taxon>metagenomes</taxon>
        <taxon>ecological metagenomes</taxon>
    </lineage>
</organism>
<evidence type="ECO:0000313" key="2">
    <source>
        <dbReference type="EMBL" id="KKM78750.1"/>
    </source>
</evidence>